<evidence type="ECO:0000256" key="3">
    <source>
        <dbReference type="ARBA" id="ARBA00022605"/>
    </source>
</evidence>
<keyword evidence="6 8" id="KW-0456">Lyase</keyword>
<keyword evidence="5 8" id="KW-0057">Aromatic amino acid biosynthesis</keyword>
<sequence>MNRINKKLQEDKKLLSIYFTAGYPKINDTVSIIEELEKNGVDMIEIGLPFSDPLADGPTIQESSTIAIENGMTTSLLFEQLKDIRKTVQIPLIIMGYFNPMMQFGIEKFCQKCAEVGVDGLIIPDLPLYVYENEYKATFEKYHLKNIFLITPQTSNERIAQIDAISDSFIYMVSSAAVTGSQSGFGDEQMNYFKRISDLNLKNPQIVGFGIKEHETFTQATKHQKGAIIGSAFIKFLKTNKTNKINDFIKKIKG</sequence>
<dbReference type="HAMAP" id="MF_00131">
    <property type="entry name" value="Trp_synth_alpha"/>
    <property type="match status" value="1"/>
</dbReference>
<evidence type="ECO:0000256" key="2">
    <source>
        <dbReference type="ARBA" id="ARBA00011270"/>
    </source>
</evidence>
<dbReference type="NCBIfam" id="TIGR00262">
    <property type="entry name" value="trpA"/>
    <property type="match status" value="1"/>
</dbReference>
<dbReference type="RefSeq" id="WP_379738483.1">
    <property type="nucleotide sequence ID" value="NZ_JBHSGW010000002.1"/>
</dbReference>
<dbReference type="InterPro" id="IPR011060">
    <property type="entry name" value="RibuloseP-bd_barrel"/>
</dbReference>
<proteinExistence type="inferred from homology"/>
<dbReference type="Pfam" id="PF00290">
    <property type="entry name" value="Trp_syntA"/>
    <property type="match status" value="1"/>
</dbReference>
<comment type="catalytic activity">
    <reaction evidence="7 8">
        <text>(1S,2R)-1-C-(indol-3-yl)glycerol 3-phosphate + L-serine = D-glyceraldehyde 3-phosphate + L-tryptophan + H2O</text>
        <dbReference type="Rhea" id="RHEA:10532"/>
        <dbReference type="ChEBI" id="CHEBI:15377"/>
        <dbReference type="ChEBI" id="CHEBI:33384"/>
        <dbReference type="ChEBI" id="CHEBI:57912"/>
        <dbReference type="ChEBI" id="CHEBI:58866"/>
        <dbReference type="ChEBI" id="CHEBI:59776"/>
        <dbReference type="EC" id="4.2.1.20"/>
    </reaction>
</comment>
<dbReference type="EC" id="4.2.1.20" evidence="8"/>
<evidence type="ECO:0000256" key="5">
    <source>
        <dbReference type="ARBA" id="ARBA00023141"/>
    </source>
</evidence>
<dbReference type="Proteomes" id="UP001595885">
    <property type="component" value="Unassembled WGS sequence"/>
</dbReference>
<evidence type="ECO:0000256" key="9">
    <source>
        <dbReference type="RuleBase" id="RU003662"/>
    </source>
</evidence>
<evidence type="ECO:0000313" key="11">
    <source>
        <dbReference type="Proteomes" id="UP001595885"/>
    </source>
</evidence>
<organism evidence="10 11">
    <name type="scientific">Flavobacterium ponti</name>
    <dbReference type="NCBI Taxonomy" id="665133"/>
    <lineage>
        <taxon>Bacteria</taxon>
        <taxon>Pseudomonadati</taxon>
        <taxon>Bacteroidota</taxon>
        <taxon>Flavobacteriia</taxon>
        <taxon>Flavobacteriales</taxon>
        <taxon>Flavobacteriaceae</taxon>
        <taxon>Flavobacterium</taxon>
    </lineage>
</organism>
<protein>
    <recommendedName>
        <fullName evidence="8">Tryptophan synthase alpha chain</fullName>
        <ecNumber evidence="8">4.2.1.20</ecNumber>
    </recommendedName>
</protein>
<comment type="similarity">
    <text evidence="8 9">Belongs to the TrpA family.</text>
</comment>
<dbReference type="CDD" id="cd04724">
    <property type="entry name" value="Tryptophan_synthase_alpha"/>
    <property type="match status" value="1"/>
</dbReference>
<evidence type="ECO:0000313" key="10">
    <source>
        <dbReference type="EMBL" id="MFC4739191.1"/>
    </source>
</evidence>
<keyword evidence="11" id="KW-1185">Reference proteome</keyword>
<dbReference type="Gene3D" id="3.20.20.70">
    <property type="entry name" value="Aldolase class I"/>
    <property type="match status" value="1"/>
</dbReference>
<comment type="pathway">
    <text evidence="1 8">Amino-acid biosynthesis; L-tryptophan biosynthesis; L-tryptophan from chorismate: step 5/5.</text>
</comment>
<evidence type="ECO:0000256" key="8">
    <source>
        <dbReference type="HAMAP-Rule" id="MF_00131"/>
    </source>
</evidence>
<comment type="caution">
    <text evidence="10">The sequence shown here is derived from an EMBL/GenBank/DDBJ whole genome shotgun (WGS) entry which is preliminary data.</text>
</comment>
<dbReference type="EMBL" id="JBHSGW010000002">
    <property type="protein sequence ID" value="MFC4739191.1"/>
    <property type="molecule type" value="Genomic_DNA"/>
</dbReference>
<name>A0ABV9P224_9FLAO</name>
<reference evidence="11" key="1">
    <citation type="journal article" date="2019" name="Int. J. Syst. Evol. Microbiol.">
        <title>The Global Catalogue of Microorganisms (GCM) 10K type strain sequencing project: providing services to taxonomists for standard genome sequencing and annotation.</title>
        <authorList>
            <consortium name="The Broad Institute Genomics Platform"/>
            <consortium name="The Broad Institute Genome Sequencing Center for Infectious Disease"/>
            <person name="Wu L."/>
            <person name="Ma J."/>
        </authorList>
    </citation>
    <scope>NUCLEOTIDE SEQUENCE [LARGE SCALE GENOMIC DNA]</scope>
    <source>
        <strain evidence="11">CCUG 50349</strain>
    </source>
</reference>
<gene>
    <name evidence="8 10" type="primary">trpA</name>
    <name evidence="10" type="ORF">ACFO3U_04225</name>
</gene>
<dbReference type="PANTHER" id="PTHR43406:SF1">
    <property type="entry name" value="TRYPTOPHAN SYNTHASE ALPHA CHAIN, CHLOROPLASTIC"/>
    <property type="match status" value="1"/>
</dbReference>
<comment type="function">
    <text evidence="8">The alpha subunit is responsible for the aldol cleavage of indoleglycerol phosphate to indole and glyceraldehyde 3-phosphate.</text>
</comment>
<feature type="active site" description="Proton acceptor" evidence="8">
    <location>
        <position position="45"/>
    </location>
</feature>
<dbReference type="InterPro" id="IPR002028">
    <property type="entry name" value="Trp_synthase_suA"/>
</dbReference>
<evidence type="ECO:0000256" key="6">
    <source>
        <dbReference type="ARBA" id="ARBA00023239"/>
    </source>
</evidence>
<evidence type="ECO:0000256" key="1">
    <source>
        <dbReference type="ARBA" id="ARBA00004733"/>
    </source>
</evidence>
<dbReference type="InterPro" id="IPR018204">
    <property type="entry name" value="Trp_synthase_alpha_AS"/>
</dbReference>
<dbReference type="PANTHER" id="PTHR43406">
    <property type="entry name" value="TRYPTOPHAN SYNTHASE, ALPHA CHAIN"/>
    <property type="match status" value="1"/>
</dbReference>
<comment type="subunit">
    <text evidence="2 8">Tetramer of two alpha and two beta chains.</text>
</comment>
<dbReference type="GO" id="GO:0004834">
    <property type="term" value="F:tryptophan synthase activity"/>
    <property type="evidence" value="ECO:0007669"/>
    <property type="project" value="UniProtKB-EC"/>
</dbReference>
<keyword evidence="4 8" id="KW-0822">Tryptophan biosynthesis</keyword>
<accession>A0ABV9P224</accession>
<feature type="active site" description="Proton acceptor" evidence="8">
    <location>
        <position position="56"/>
    </location>
</feature>
<dbReference type="InterPro" id="IPR013785">
    <property type="entry name" value="Aldolase_TIM"/>
</dbReference>
<evidence type="ECO:0000256" key="7">
    <source>
        <dbReference type="ARBA" id="ARBA00049047"/>
    </source>
</evidence>
<evidence type="ECO:0000256" key="4">
    <source>
        <dbReference type="ARBA" id="ARBA00022822"/>
    </source>
</evidence>
<dbReference type="SUPFAM" id="SSF51366">
    <property type="entry name" value="Ribulose-phoshate binding barrel"/>
    <property type="match status" value="1"/>
</dbReference>
<dbReference type="PROSITE" id="PS00167">
    <property type="entry name" value="TRP_SYNTHASE_ALPHA"/>
    <property type="match status" value="1"/>
</dbReference>
<keyword evidence="3 8" id="KW-0028">Amino-acid biosynthesis</keyword>